<feature type="domain" description="Big-1" evidence="2">
    <location>
        <begin position="288"/>
        <end position="381"/>
    </location>
</feature>
<proteinExistence type="inferred from homology"/>
<evidence type="ECO:0000313" key="4">
    <source>
        <dbReference type="Proteomes" id="UP000326305"/>
    </source>
</evidence>
<comment type="similarity">
    <text evidence="1">Belongs to the intimin/invasin family.</text>
</comment>
<dbReference type="Proteomes" id="UP000326305">
    <property type="component" value="Segment"/>
</dbReference>
<name>A0A5J6T427_9CAUD</name>
<keyword evidence="4" id="KW-1185">Reference proteome</keyword>
<accession>A0A5J6T427</accession>
<evidence type="ECO:0000259" key="2">
    <source>
        <dbReference type="PROSITE" id="PS51127"/>
    </source>
</evidence>
<dbReference type="SUPFAM" id="SSF49373">
    <property type="entry name" value="Invasin/intimin cell-adhesion fragments"/>
    <property type="match status" value="1"/>
</dbReference>
<dbReference type="Gene3D" id="2.60.40.10">
    <property type="entry name" value="Immunoglobulins"/>
    <property type="match status" value="1"/>
</dbReference>
<dbReference type="Pfam" id="PF02369">
    <property type="entry name" value="Big_1"/>
    <property type="match status" value="1"/>
</dbReference>
<reference evidence="3 4" key="1">
    <citation type="submission" date="2019-08" db="EMBL/GenBank/DDBJ databases">
        <authorList>
            <person name="Zhang R."/>
        </authorList>
    </citation>
    <scope>NUCLEOTIDE SEQUENCE [LARGE SCALE GENOMIC DNA]</scope>
</reference>
<dbReference type="EMBL" id="MN317029">
    <property type="protein sequence ID" value="QFG04457.1"/>
    <property type="molecule type" value="Genomic_DNA"/>
</dbReference>
<evidence type="ECO:0000256" key="1">
    <source>
        <dbReference type="ARBA" id="ARBA00010116"/>
    </source>
</evidence>
<dbReference type="InterPro" id="IPR003344">
    <property type="entry name" value="Big_1_dom"/>
</dbReference>
<evidence type="ECO:0000313" key="3">
    <source>
        <dbReference type="EMBL" id="QFG04457.1"/>
    </source>
</evidence>
<dbReference type="InterPro" id="IPR013783">
    <property type="entry name" value="Ig-like_fold"/>
</dbReference>
<dbReference type="GeneID" id="62680804"/>
<dbReference type="KEGG" id="vg:62680804"/>
<protein>
    <submittedName>
        <fullName evidence="3">Structural protein</fullName>
    </submittedName>
</protein>
<dbReference type="InterPro" id="IPR008964">
    <property type="entry name" value="Invasin/intimin_cell_adhesion"/>
</dbReference>
<dbReference type="PROSITE" id="PS51127">
    <property type="entry name" value="BIG1"/>
    <property type="match status" value="1"/>
</dbReference>
<dbReference type="SMART" id="SM00634">
    <property type="entry name" value="BID_1"/>
    <property type="match status" value="1"/>
</dbReference>
<organism evidence="3 4">
    <name type="scientific">Aeromonas phage vB_AhyS-A18P4</name>
    <dbReference type="NCBI Taxonomy" id="2608321"/>
    <lineage>
        <taxon>Viruses</taxon>
        <taxon>Duplodnaviria</taxon>
        <taxon>Heunggongvirae</taxon>
        <taxon>Uroviricota</taxon>
        <taxon>Caudoviricetes</taxon>
        <taxon>Casjensviridae</taxon>
        <taxon>Sharonstreetvirus</taxon>
        <taxon>Sharonstreetvirus A18P4</taxon>
    </lineage>
</organism>
<sequence length="381" mass="40721">MMNENNTGQYTLGRGRWFFDLFKAGTNYGTGERYFGNTPEASLAVASEKLDHFFADSGVRQKDLTVLLETSRSGSFTTDVISPETLALYFMGELTTLATLGITGHREAITSWARGRQFQIGNSDATPTGMRHLNNFKLFKAPSATVVDLTQALAGQPGVDEVDMAGNYEVDLELGRLYIEPTASLTGDIKLLVETDVEASTRKMVISANDMLYGSLRYISDNPVGDQQDYYWPKVALTPDGDYTLKGDEWQAIGFTFDVLTMVGRKACYVDVRSRSEAVETDPSTIRTVNLVPAKVTEAHGTPITLTATVRDGNNVVVSGAQVTFTATNSGILTPTTANTGPNGVATATVDLAAAGTTVVTATVQGASGPVSAATPTITFS</sequence>
<dbReference type="RefSeq" id="YP_009998222.1">
    <property type="nucleotide sequence ID" value="NC_052984.1"/>
</dbReference>